<keyword evidence="3" id="KW-1185">Reference proteome</keyword>
<gene>
    <name evidence="2" type="ORF">AO384_0461</name>
</gene>
<protein>
    <submittedName>
        <fullName evidence="2">Uncharacterized protein</fullName>
    </submittedName>
</protein>
<dbReference type="AlphaFoldDB" id="A0A198UN60"/>
<accession>A0A198UN60</accession>
<feature type="compositionally biased region" description="Polar residues" evidence="1">
    <location>
        <begin position="1"/>
        <end position="16"/>
    </location>
</feature>
<evidence type="ECO:0000256" key="1">
    <source>
        <dbReference type="SAM" id="MobiDB-lite"/>
    </source>
</evidence>
<proteinExistence type="predicted"/>
<dbReference type="EMBL" id="LXHC01000005">
    <property type="protein sequence ID" value="OAU97775.1"/>
    <property type="molecule type" value="Genomic_DNA"/>
</dbReference>
<comment type="caution">
    <text evidence="2">The sequence shown here is derived from an EMBL/GenBank/DDBJ whole genome shotgun (WGS) entry which is preliminary data.</text>
</comment>
<name>A0A198UN60_MORCA</name>
<evidence type="ECO:0000313" key="2">
    <source>
        <dbReference type="EMBL" id="OAU97775.1"/>
    </source>
</evidence>
<dbReference type="PATRIC" id="fig|480.237.peg.616"/>
<sequence>MSSNFKGQKHNFQTNRYPKKDNRHLKILNIIQNIIQNPNAKVSTQQTVVILVCLYGCIS</sequence>
<dbReference type="Proteomes" id="UP000078228">
    <property type="component" value="Unassembled WGS sequence"/>
</dbReference>
<organism evidence="2 3">
    <name type="scientific">Moraxella catarrhalis</name>
    <name type="common">Branhamella catarrhalis</name>
    <dbReference type="NCBI Taxonomy" id="480"/>
    <lineage>
        <taxon>Bacteria</taxon>
        <taxon>Pseudomonadati</taxon>
        <taxon>Pseudomonadota</taxon>
        <taxon>Gammaproteobacteria</taxon>
        <taxon>Moraxellales</taxon>
        <taxon>Moraxellaceae</taxon>
        <taxon>Moraxella</taxon>
    </lineage>
</organism>
<evidence type="ECO:0000313" key="3">
    <source>
        <dbReference type="Proteomes" id="UP000078228"/>
    </source>
</evidence>
<feature type="region of interest" description="Disordered" evidence="1">
    <location>
        <begin position="1"/>
        <end position="20"/>
    </location>
</feature>
<reference evidence="2 3" key="1">
    <citation type="journal article" date="2016" name="Genome Biol. Evol.">
        <title>Comparative Genomic Analyses of the Moraxella catarrhalis Serosensitive and Seroresistant Lineages Demonstrate Their Independent Evolution.</title>
        <authorList>
            <person name="Earl J.P."/>
            <person name="de Vries S.P."/>
            <person name="Ahmed A."/>
            <person name="Powell E."/>
            <person name="Schultz M.P."/>
            <person name="Hermans P.W."/>
            <person name="Hill D.J."/>
            <person name="Zhou Z."/>
            <person name="Constantinidou C.I."/>
            <person name="Hu F.Z."/>
            <person name="Bootsma H.J."/>
            <person name="Ehrlich G.D."/>
        </authorList>
    </citation>
    <scope>NUCLEOTIDE SEQUENCE [LARGE SCALE GENOMIC DNA]</scope>
    <source>
        <strain evidence="2 3">Z7542</strain>
    </source>
</reference>